<dbReference type="GO" id="GO:0030288">
    <property type="term" value="C:outer membrane-bounded periplasmic space"/>
    <property type="evidence" value="ECO:0007669"/>
    <property type="project" value="TreeGrafter"/>
</dbReference>
<organism evidence="5 6">
    <name type="scientific">Mycolicibacterium insubricum</name>
    <dbReference type="NCBI Taxonomy" id="444597"/>
    <lineage>
        <taxon>Bacteria</taxon>
        <taxon>Bacillati</taxon>
        <taxon>Actinomycetota</taxon>
        <taxon>Actinomycetes</taxon>
        <taxon>Mycobacteriales</taxon>
        <taxon>Mycobacteriaceae</taxon>
        <taxon>Mycolicibacterium</taxon>
    </lineage>
</organism>
<dbReference type="OrthoDB" id="1846031at2"/>
<dbReference type="PANTHER" id="PTHR30532">
    <property type="entry name" value="IRON III DICITRATE-BINDING PERIPLASMIC PROTEIN"/>
    <property type="match status" value="1"/>
</dbReference>
<keyword evidence="3" id="KW-0813">Transport</keyword>
<dbReference type="PANTHER" id="PTHR30532:SF24">
    <property type="entry name" value="FERRIC ENTEROBACTIN-BINDING PERIPLASMIC PROTEIN FEPB"/>
    <property type="match status" value="1"/>
</dbReference>
<accession>A0A1X0DEX5</accession>
<reference evidence="5 6" key="1">
    <citation type="submission" date="2016-12" db="EMBL/GenBank/DDBJ databases">
        <title>The new phylogeny of genus Mycobacterium.</title>
        <authorList>
            <person name="Tortoli E."/>
            <person name="Trovato A."/>
            <person name="Cirillo D.M."/>
        </authorList>
    </citation>
    <scope>NUCLEOTIDE SEQUENCE [LARGE SCALE GENOMIC DNA]</scope>
    <source>
        <strain evidence="5 6">DSM 45130</strain>
    </source>
</reference>
<protein>
    <submittedName>
        <fullName evidence="5">Iron ABC transporter substrate-binding protein</fullName>
    </submittedName>
</protein>
<dbReference type="Pfam" id="PF01497">
    <property type="entry name" value="Peripla_BP_2"/>
    <property type="match status" value="1"/>
</dbReference>
<evidence type="ECO:0000313" key="6">
    <source>
        <dbReference type="Proteomes" id="UP000192801"/>
    </source>
</evidence>
<proteinExistence type="inferred from homology"/>
<name>A0A1X0DEX5_9MYCO</name>
<dbReference type="SUPFAM" id="SSF53807">
    <property type="entry name" value="Helical backbone' metal receptor"/>
    <property type="match status" value="1"/>
</dbReference>
<evidence type="ECO:0000256" key="3">
    <source>
        <dbReference type="ARBA" id="ARBA00022448"/>
    </source>
</evidence>
<dbReference type="PROSITE" id="PS51257">
    <property type="entry name" value="PROKAR_LIPOPROTEIN"/>
    <property type="match status" value="1"/>
</dbReference>
<sequence length="330" mass="34327">MDASCTRRGFLALTGVAGLALAAGCSSDKPAPGTPDGGSVTITHLFGETTIPSPPQRVVTAGYTDADDVLAVGIVPIATTEWWGGEPFAVWPWGRAALGAAQPEVLSLDDGIDVARISALKPDLIVATNAGLDADTYQKLSAIAPTVPQPGRAAFFSPWKDRAKTIGTACFQSPKMTELITAVDKKFTTAAGNNAEFKGRKALLLGGNTSYRNSVTATLPGWRTEFLTQLGFTIPDGLSGYTDGDRAVIPLDKIAGVLDAADVLIWTTESDDEQARLLAEPAIAGLRASSTGRNVFTGRELSAAITYSSVLSLPVVADTLPPLLAKALNG</sequence>
<dbReference type="Proteomes" id="UP000192801">
    <property type="component" value="Unassembled WGS sequence"/>
</dbReference>
<dbReference type="EMBL" id="MVHS01000017">
    <property type="protein sequence ID" value="ORA70941.1"/>
    <property type="molecule type" value="Genomic_DNA"/>
</dbReference>
<dbReference type="RefSeq" id="WP_083030558.1">
    <property type="nucleotide sequence ID" value="NZ_AP022618.1"/>
</dbReference>
<dbReference type="PROSITE" id="PS51318">
    <property type="entry name" value="TAT"/>
    <property type="match status" value="1"/>
</dbReference>
<dbReference type="InterPro" id="IPR051313">
    <property type="entry name" value="Bact_iron-sidero_bind"/>
</dbReference>
<keyword evidence="6" id="KW-1185">Reference proteome</keyword>
<dbReference type="AlphaFoldDB" id="A0A1X0DEX5"/>
<dbReference type="NCBIfam" id="TIGR01409">
    <property type="entry name" value="TAT_signal_seq"/>
    <property type="match status" value="1"/>
</dbReference>
<dbReference type="STRING" id="444597.BST26_09680"/>
<evidence type="ECO:0000313" key="5">
    <source>
        <dbReference type="EMBL" id="ORA70941.1"/>
    </source>
</evidence>
<keyword evidence="4" id="KW-0732">Signal</keyword>
<evidence type="ECO:0000256" key="1">
    <source>
        <dbReference type="ARBA" id="ARBA00004196"/>
    </source>
</evidence>
<dbReference type="InterPro" id="IPR019546">
    <property type="entry name" value="TAT_signal_bac_arc"/>
</dbReference>
<comment type="subcellular location">
    <subcellularLocation>
        <location evidence="1">Cell envelope</location>
    </subcellularLocation>
</comment>
<dbReference type="Gene3D" id="3.40.50.1980">
    <property type="entry name" value="Nitrogenase molybdenum iron protein domain"/>
    <property type="match status" value="2"/>
</dbReference>
<gene>
    <name evidence="5" type="ORF">BST26_09680</name>
</gene>
<comment type="similarity">
    <text evidence="2">Belongs to the bacterial solute-binding protein 8 family.</text>
</comment>
<evidence type="ECO:0000256" key="4">
    <source>
        <dbReference type="ARBA" id="ARBA00022729"/>
    </source>
</evidence>
<evidence type="ECO:0000256" key="2">
    <source>
        <dbReference type="ARBA" id="ARBA00008814"/>
    </source>
</evidence>
<dbReference type="InterPro" id="IPR006311">
    <property type="entry name" value="TAT_signal"/>
</dbReference>
<dbReference type="GO" id="GO:1901678">
    <property type="term" value="P:iron coordination entity transport"/>
    <property type="evidence" value="ECO:0007669"/>
    <property type="project" value="UniProtKB-ARBA"/>
</dbReference>
<dbReference type="PROSITE" id="PS50983">
    <property type="entry name" value="FE_B12_PBP"/>
    <property type="match status" value="1"/>
</dbReference>
<comment type="caution">
    <text evidence="5">The sequence shown here is derived from an EMBL/GenBank/DDBJ whole genome shotgun (WGS) entry which is preliminary data.</text>
</comment>
<dbReference type="InterPro" id="IPR002491">
    <property type="entry name" value="ABC_transptr_periplasmic_BD"/>
</dbReference>